<reference evidence="2" key="1">
    <citation type="submission" date="2023-06" db="EMBL/GenBank/DDBJ databases">
        <title>Genome-scale phylogeny and comparative genomics of the fungal order Sordariales.</title>
        <authorList>
            <consortium name="Lawrence Berkeley National Laboratory"/>
            <person name="Hensen N."/>
            <person name="Bonometti L."/>
            <person name="Westerberg I."/>
            <person name="Brannstrom I.O."/>
            <person name="Guillou S."/>
            <person name="Cros-Aarteil S."/>
            <person name="Calhoun S."/>
            <person name="Haridas S."/>
            <person name="Kuo A."/>
            <person name="Mondo S."/>
            <person name="Pangilinan J."/>
            <person name="Riley R."/>
            <person name="LaButti K."/>
            <person name="Andreopoulos B."/>
            <person name="Lipzen A."/>
            <person name="Chen C."/>
            <person name="Yanf M."/>
            <person name="Daum C."/>
            <person name="Ng V."/>
            <person name="Clum A."/>
            <person name="Steindorff A."/>
            <person name="Ohm R."/>
            <person name="Martin F."/>
            <person name="Silar P."/>
            <person name="Natvig D."/>
            <person name="Lalanne C."/>
            <person name="Gautier V."/>
            <person name="Ament-velasquez S.L."/>
            <person name="Kruys A."/>
            <person name="Hutchinson M.I."/>
            <person name="Powell A.J."/>
            <person name="Barry K."/>
            <person name="Miller A.N."/>
            <person name="Grigoriev I.V."/>
            <person name="Debuchy R."/>
            <person name="Gladieux P."/>
            <person name="Thoren M.H."/>
            <person name="Johannesson H."/>
        </authorList>
    </citation>
    <scope>NUCLEOTIDE SEQUENCE</scope>
    <source>
        <strain evidence="2">SMH3391-2</strain>
    </source>
</reference>
<evidence type="ECO:0000313" key="3">
    <source>
        <dbReference type="Proteomes" id="UP001174934"/>
    </source>
</evidence>
<feature type="compositionally biased region" description="Low complexity" evidence="1">
    <location>
        <begin position="260"/>
        <end position="279"/>
    </location>
</feature>
<name>A0AA39XHX4_9PEZI</name>
<comment type="caution">
    <text evidence="2">The sequence shown here is derived from an EMBL/GenBank/DDBJ whole genome shotgun (WGS) entry which is preliminary data.</text>
</comment>
<protein>
    <submittedName>
        <fullName evidence="2">Uncharacterized protein</fullName>
    </submittedName>
</protein>
<proteinExistence type="predicted"/>
<evidence type="ECO:0000313" key="2">
    <source>
        <dbReference type="EMBL" id="KAK0634322.1"/>
    </source>
</evidence>
<dbReference type="EMBL" id="JAULSR010000001">
    <property type="protein sequence ID" value="KAK0634322.1"/>
    <property type="molecule type" value="Genomic_DNA"/>
</dbReference>
<evidence type="ECO:0000256" key="1">
    <source>
        <dbReference type="SAM" id="MobiDB-lite"/>
    </source>
</evidence>
<accession>A0AA39XHX4</accession>
<dbReference type="AlphaFoldDB" id="A0AA39XHX4"/>
<feature type="region of interest" description="Disordered" evidence="1">
    <location>
        <begin position="236"/>
        <end position="287"/>
    </location>
</feature>
<keyword evidence="3" id="KW-1185">Reference proteome</keyword>
<sequence length="307" mass="34759">MKMHERDPKSYAQRQIFQVLEAMPSLAQLLFPHAYLYASRSSWADFPTFSQLKGSFYGADQVMGAELALWDGVIEGELLSGVTWTDRTLNPALMKLLLDHGAHPNEKFPPPDETPWQVALSAGNRSGVDFAEWIDLLTHLVNCGANVHVITFVKANEDISTTSLWQHRQSRNNKPKHDEKVSALYLFKKTVHEWHMCHPHGLSAPQIKECKTFERLLVERGAKARIWRCGVSHEEYNPSPEEAPFLPEDAGTAEEETPVEEAAYQFSPTSPLSLTSPSSEGDTRRRSFRTKLSTWASFHKRRWSSAG</sequence>
<gene>
    <name evidence="2" type="ORF">B0T17DRAFT_501998</name>
</gene>
<dbReference type="Proteomes" id="UP001174934">
    <property type="component" value="Unassembled WGS sequence"/>
</dbReference>
<organism evidence="2 3">
    <name type="scientific">Bombardia bombarda</name>
    <dbReference type="NCBI Taxonomy" id="252184"/>
    <lineage>
        <taxon>Eukaryota</taxon>
        <taxon>Fungi</taxon>
        <taxon>Dikarya</taxon>
        <taxon>Ascomycota</taxon>
        <taxon>Pezizomycotina</taxon>
        <taxon>Sordariomycetes</taxon>
        <taxon>Sordariomycetidae</taxon>
        <taxon>Sordariales</taxon>
        <taxon>Lasiosphaeriaceae</taxon>
        <taxon>Bombardia</taxon>
    </lineage>
</organism>